<feature type="region of interest" description="Disordered" evidence="1">
    <location>
        <begin position="1"/>
        <end position="54"/>
    </location>
</feature>
<dbReference type="AlphaFoldDB" id="A0A238VS12"/>
<evidence type="ECO:0000313" key="2">
    <source>
        <dbReference type="EMBL" id="SNR36937.1"/>
    </source>
</evidence>
<evidence type="ECO:0000313" key="3">
    <source>
        <dbReference type="Proteomes" id="UP000198420"/>
    </source>
</evidence>
<reference evidence="3" key="1">
    <citation type="submission" date="2017-06" db="EMBL/GenBank/DDBJ databases">
        <authorList>
            <person name="Varghese N."/>
            <person name="Submissions S."/>
        </authorList>
    </citation>
    <scope>NUCLEOTIDE SEQUENCE [LARGE SCALE GENOMIC DNA]</scope>
    <source>
        <strain evidence="3">DSM 44485</strain>
    </source>
</reference>
<proteinExistence type="predicted"/>
<accession>A0A238VS12</accession>
<feature type="compositionally biased region" description="Basic and acidic residues" evidence="1">
    <location>
        <begin position="22"/>
        <end position="33"/>
    </location>
</feature>
<sequence length="54" mass="6205">MPSVIDRIMRFARSPQGRKARARAERLARDPRTQAKVRGLLSRGRGRGGGRRRY</sequence>
<keyword evidence="3" id="KW-1185">Reference proteome</keyword>
<dbReference type="RefSeq" id="WP_179278703.1">
    <property type="nucleotide sequence ID" value="NZ_FZNP01000002.1"/>
</dbReference>
<feature type="compositionally biased region" description="Basic residues" evidence="1">
    <location>
        <begin position="44"/>
        <end position="54"/>
    </location>
</feature>
<organism evidence="2 3">
    <name type="scientific">Actinomadura mexicana</name>
    <dbReference type="NCBI Taxonomy" id="134959"/>
    <lineage>
        <taxon>Bacteria</taxon>
        <taxon>Bacillati</taxon>
        <taxon>Actinomycetota</taxon>
        <taxon>Actinomycetes</taxon>
        <taxon>Streptosporangiales</taxon>
        <taxon>Thermomonosporaceae</taxon>
        <taxon>Actinomadura</taxon>
    </lineage>
</organism>
<protein>
    <submittedName>
        <fullName evidence="2">Uncharacterized protein</fullName>
    </submittedName>
</protein>
<dbReference type="EMBL" id="FZNP01000002">
    <property type="protein sequence ID" value="SNR36937.1"/>
    <property type="molecule type" value="Genomic_DNA"/>
</dbReference>
<evidence type="ECO:0000256" key="1">
    <source>
        <dbReference type="SAM" id="MobiDB-lite"/>
    </source>
</evidence>
<name>A0A238VS12_9ACTN</name>
<gene>
    <name evidence="2" type="ORF">SAMN06265355_102279</name>
</gene>
<dbReference type="Proteomes" id="UP000198420">
    <property type="component" value="Unassembled WGS sequence"/>
</dbReference>